<organism evidence="9 10">
    <name type="scientific">Meira miltonrushii</name>
    <dbReference type="NCBI Taxonomy" id="1280837"/>
    <lineage>
        <taxon>Eukaryota</taxon>
        <taxon>Fungi</taxon>
        <taxon>Dikarya</taxon>
        <taxon>Basidiomycota</taxon>
        <taxon>Ustilaginomycotina</taxon>
        <taxon>Exobasidiomycetes</taxon>
        <taxon>Exobasidiales</taxon>
        <taxon>Brachybasidiaceae</taxon>
        <taxon>Meira</taxon>
    </lineage>
</organism>
<evidence type="ECO:0000313" key="9">
    <source>
        <dbReference type="EMBL" id="PWN35386.1"/>
    </source>
</evidence>
<dbReference type="PANTHER" id="PTHR19315">
    <property type="entry name" value="ER MEMBRANE PROTEIN COMPLEX SUBUNIT 4"/>
    <property type="match status" value="1"/>
</dbReference>
<dbReference type="Proteomes" id="UP000245771">
    <property type="component" value="Unassembled WGS sequence"/>
</dbReference>
<sequence>ALRQKRAWDVALAPAKQIPMQGFMLYMSGSGVQIFSMMVVGMLLTNPIKAIMTITNAFAPYSTPGKSNDLILHKLCFIACQLACVGLGIYKCWSMGLLPTASSDWLAWREPRTPLEFSPVYP</sequence>
<dbReference type="GO" id="GO:0005789">
    <property type="term" value="C:endoplasmic reticulum membrane"/>
    <property type="evidence" value="ECO:0007669"/>
    <property type="project" value="UniProtKB-SubCell"/>
</dbReference>
<reference evidence="9 10" key="1">
    <citation type="journal article" date="2018" name="Mol. Biol. Evol.">
        <title>Broad Genomic Sampling Reveals a Smut Pathogenic Ancestry of the Fungal Clade Ustilaginomycotina.</title>
        <authorList>
            <person name="Kijpornyongpan T."/>
            <person name="Mondo S.J."/>
            <person name="Barry K."/>
            <person name="Sandor L."/>
            <person name="Lee J."/>
            <person name="Lipzen A."/>
            <person name="Pangilinan J."/>
            <person name="LaButti K."/>
            <person name="Hainaut M."/>
            <person name="Henrissat B."/>
            <person name="Grigoriev I.V."/>
            <person name="Spatafora J.W."/>
            <person name="Aime M.C."/>
        </authorList>
    </citation>
    <scope>NUCLEOTIDE SEQUENCE [LARGE SCALE GENOMIC DNA]</scope>
    <source>
        <strain evidence="9 10">MCA 3882</strain>
    </source>
</reference>
<comment type="subcellular location">
    <subcellularLocation>
        <location evidence="1">Endoplasmic reticulum membrane</location>
        <topology evidence="1">Multi-pass membrane protein</topology>
    </subcellularLocation>
</comment>
<feature type="non-terminal residue" evidence="9">
    <location>
        <position position="1"/>
    </location>
</feature>
<dbReference type="RefSeq" id="XP_025355688.1">
    <property type="nucleotide sequence ID" value="XM_025496532.1"/>
</dbReference>
<dbReference type="AlphaFoldDB" id="A0A316VCW6"/>
<evidence type="ECO:0000256" key="5">
    <source>
        <dbReference type="ARBA" id="ARBA00022824"/>
    </source>
</evidence>
<evidence type="ECO:0000256" key="8">
    <source>
        <dbReference type="SAM" id="Phobius"/>
    </source>
</evidence>
<dbReference type="InParanoid" id="A0A316VCW6"/>
<feature type="transmembrane region" description="Helical" evidence="8">
    <location>
        <begin position="70"/>
        <end position="90"/>
    </location>
</feature>
<gene>
    <name evidence="9" type="ORF">FA14DRAFT_122780</name>
</gene>
<keyword evidence="7 8" id="KW-0472">Membrane</keyword>
<evidence type="ECO:0000256" key="3">
    <source>
        <dbReference type="ARBA" id="ARBA00020820"/>
    </source>
</evidence>
<dbReference type="InterPro" id="IPR009445">
    <property type="entry name" value="TMEM85/Emc4"/>
</dbReference>
<evidence type="ECO:0000256" key="1">
    <source>
        <dbReference type="ARBA" id="ARBA00004477"/>
    </source>
</evidence>
<evidence type="ECO:0000313" key="10">
    <source>
        <dbReference type="Proteomes" id="UP000245771"/>
    </source>
</evidence>
<proteinExistence type="inferred from homology"/>
<comment type="similarity">
    <text evidence="2">Belongs to the EMC4 family.</text>
</comment>
<accession>A0A316VCW6</accession>
<protein>
    <recommendedName>
        <fullName evidence="3">ER membrane protein complex subunit 4</fullName>
    </recommendedName>
</protein>
<dbReference type="STRING" id="1280837.A0A316VCW6"/>
<evidence type="ECO:0000256" key="4">
    <source>
        <dbReference type="ARBA" id="ARBA00022692"/>
    </source>
</evidence>
<name>A0A316VCW6_9BASI</name>
<keyword evidence="10" id="KW-1185">Reference proteome</keyword>
<dbReference type="Pfam" id="PF06417">
    <property type="entry name" value="EMC4"/>
    <property type="match status" value="1"/>
</dbReference>
<dbReference type="EMBL" id="KZ819603">
    <property type="protein sequence ID" value="PWN35386.1"/>
    <property type="molecule type" value="Genomic_DNA"/>
</dbReference>
<evidence type="ECO:0000256" key="2">
    <source>
        <dbReference type="ARBA" id="ARBA00007715"/>
    </source>
</evidence>
<dbReference type="FunCoup" id="A0A316VCW6">
    <property type="interactions" value="307"/>
</dbReference>
<keyword evidence="6 8" id="KW-1133">Transmembrane helix</keyword>
<keyword evidence="4 8" id="KW-0812">Transmembrane</keyword>
<evidence type="ECO:0000256" key="7">
    <source>
        <dbReference type="ARBA" id="ARBA00023136"/>
    </source>
</evidence>
<evidence type="ECO:0000256" key="6">
    <source>
        <dbReference type="ARBA" id="ARBA00022989"/>
    </source>
</evidence>
<feature type="transmembrane region" description="Helical" evidence="8">
    <location>
        <begin position="23"/>
        <end position="44"/>
    </location>
</feature>
<keyword evidence="5" id="KW-0256">Endoplasmic reticulum</keyword>
<dbReference type="OrthoDB" id="369569at2759"/>
<dbReference type="GeneID" id="37018313"/>